<dbReference type="GO" id="GO:0030246">
    <property type="term" value="F:carbohydrate binding"/>
    <property type="evidence" value="ECO:0007669"/>
    <property type="project" value="UniProtKB-KW"/>
</dbReference>
<feature type="signal peptide" evidence="6">
    <location>
        <begin position="1"/>
        <end position="18"/>
    </location>
</feature>
<dbReference type="InterPro" id="IPR051663">
    <property type="entry name" value="CLec_Tetranectin-domain"/>
</dbReference>
<keyword evidence="5" id="KW-1015">Disulfide bond</keyword>
<evidence type="ECO:0000313" key="8">
    <source>
        <dbReference type="EMBL" id="VDH90865.1"/>
    </source>
</evidence>
<evidence type="ECO:0000259" key="7">
    <source>
        <dbReference type="PROSITE" id="PS50041"/>
    </source>
</evidence>
<evidence type="ECO:0000256" key="5">
    <source>
        <dbReference type="ARBA" id="ARBA00023157"/>
    </source>
</evidence>
<dbReference type="PANTHER" id="PTHR22799">
    <property type="entry name" value="TETRANECTIN-RELATED"/>
    <property type="match status" value="1"/>
</dbReference>
<dbReference type="PROSITE" id="PS50041">
    <property type="entry name" value="C_TYPE_LECTIN_2"/>
    <property type="match status" value="2"/>
</dbReference>
<dbReference type="EMBL" id="UYJE01000177">
    <property type="protein sequence ID" value="VDH90865.1"/>
    <property type="molecule type" value="Genomic_DNA"/>
</dbReference>
<keyword evidence="3 6" id="KW-0732">Signal</keyword>
<dbReference type="InterPro" id="IPR016186">
    <property type="entry name" value="C-type_lectin-like/link_sf"/>
</dbReference>
<dbReference type="AlphaFoldDB" id="A0A8B6BIT3"/>
<dbReference type="Pfam" id="PF00059">
    <property type="entry name" value="Lectin_C"/>
    <property type="match status" value="2"/>
</dbReference>
<dbReference type="SMART" id="SM00034">
    <property type="entry name" value="CLECT"/>
    <property type="match status" value="2"/>
</dbReference>
<feature type="domain" description="C-type lectin" evidence="7">
    <location>
        <begin position="181"/>
        <end position="297"/>
    </location>
</feature>
<evidence type="ECO:0000256" key="3">
    <source>
        <dbReference type="ARBA" id="ARBA00022729"/>
    </source>
</evidence>
<dbReference type="OrthoDB" id="6153286at2759"/>
<accession>A0A8B6BIT3</accession>
<sequence>MNIIDFVVVLCCISSIRCCKDGWTQFGNKCYFFSQQVEPWIEAISFCRVFDSKLAEPLTSDESHYLISHSQHIGGTFWIGISDVIIDDRWIYTTGQKPITVNNFQPGQPNGHTSQNCVALYSSFHGYWADLSCLSSYRFICETDADRQAEPWTDAISFCQESHFLISHSQHIGCKNGWTQNGNKCYFFSHQVEPWTEAMSVCRVFDSKLAEPMTSQDSHFLISHSQHVGGNFWIGISDIIDEDRWIYSTGQTPIKVNHFQPGEPNAHTSANCVALWAPFHGYWADENCLTSYQFICETDNESSESQVIG</sequence>
<dbReference type="InterPro" id="IPR016187">
    <property type="entry name" value="CTDL_fold"/>
</dbReference>
<keyword evidence="9" id="KW-1185">Reference proteome</keyword>
<feature type="chain" id="PRO_5032561514" description="C-type lectin domain-containing protein" evidence="6">
    <location>
        <begin position="19"/>
        <end position="309"/>
    </location>
</feature>
<dbReference type="Gene3D" id="3.10.100.10">
    <property type="entry name" value="Mannose-Binding Protein A, subunit A"/>
    <property type="match status" value="2"/>
</dbReference>
<dbReference type="PANTHER" id="PTHR22799:SF1">
    <property type="entry name" value="C-TYPE LECTIN DOMAIN FAMILY 11 MEMBER A"/>
    <property type="match status" value="1"/>
</dbReference>
<keyword evidence="4" id="KW-0430">Lectin</keyword>
<reference evidence="8" key="1">
    <citation type="submission" date="2018-11" db="EMBL/GenBank/DDBJ databases">
        <authorList>
            <person name="Alioto T."/>
            <person name="Alioto T."/>
        </authorList>
    </citation>
    <scope>NUCLEOTIDE SEQUENCE</scope>
</reference>
<evidence type="ECO:0000256" key="1">
    <source>
        <dbReference type="ARBA" id="ARBA00004613"/>
    </source>
</evidence>
<name>A0A8B6BIT3_MYTGA</name>
<dbReference type="GO" id="GO:0005615">
    <property type="term" value="C:extracellular space"/>
    <property type="evidence" value="ECO:0007669"/>
    <property type="project" value="TreeGrafter"/>
</dbReference>
<dbReference type="InterPro" id="IPR001304">
    <property type="entry name" value="C-type_lectin-like"/>
</dbReference>
<evidence type="ECO:0000313" key="9">
    <source>
        <dbReference type="Proteomes" id="UP000596742"/>
    </source>
</evidence>
<comment type="caution">
    <text evidence="8">The sequence shown here is derived from an EMBL/GenBank/DDBJ whole genome shotgun (WGS) entry which is preliminary data.</text>
</comment>
<feature type="domain" description="C-type lectin" evidence="7">
    <location>
        <begin position="26"/>
        <end position="142"/>
    </location>
</feature>
<organism evidence="8 9">
    <name type="scientific">Mytilus galloprovincialis</name>
    <name type="common">Mediterranean mussel</name>
    <dbReference type="NCBI Taxonomy" id="29158"/>
    <lineage>
        <taxon>Eukaryota</taxon>
        <taxon>Metazoa</taxon>
        <taxon>Spiralia</taxon>
        <taxon>Lophotrochozoa</taxon>
        <taxon>Mollusca</taxon>
        <taxon>Bivalvia</taxon>
        <taxon>Autobranchia</taxon>
        <taxon>Pteriomorphia</taxon>
        <taxon>Mytilida</taxon>
        <taxon>Mytiloidea</taxon>
        <taxon>Mytilidae</taxon>
        <taxon>Mytilinae</taxon>
        <taxon>Mytilus</taxon>
    </lineage>
</organism>
<gene>
    <name evidence="8" type="ORF">MGAL_10B014683</name>
</gene>
<evidence type="ECO:0000256" key="6">
    <source>
        <dbReference type="SAM" id="SignalP"/>
    </source>
</evidence>
<dbReference type="Proteomes" id="UP000596742">
    <property type="component" value="Unassembled WGS sequence"/>
</dbReference>
<evidence type="ECO:0000256" key="2">
    <source>
        <dbReference type="ARBA" id="ARBA00022525"/>
    </source>
</evidence>
<evidence type="ECO:0000256" key="4">
    <source>
        <dbReference type="ARBA" id="ARBA00022734"/>
    </source>
</evidence>
<proteinExistence type="predicted"/>
<dbReference type="InterPro" id="IPR018378">
    <property type="entry name" value="C-type_lectin_CS"/>
</dbReference>
<keyword evidence="2" id="KW-0964">Secreted</keyword>
<dbReference type="SUPFAM" id="SSF56436">
    <property type="entry name" value="C-type lectin-like"/>
    <property type="match status" value="2"/>
</dbReference>
<dbReference type="PROSITE" id="PS00615">
    <property type="entry name" value="C_TYPE_LECTIN_1"/>
    <property type="match status" value="2"/>
</dbReference>
<dbReference type="CDD" id="cd00037">
    <property type="entry name" value="CLECT"/>
    <property type="match status" value="2"/>
</dbReference>
<comment type="subcellular location">
    <subcellularLocation>
        <location evidence="1">Secreted</location>
    </subcellularLocation>
</comment>
<protein>
    <recommendedName>
        <fullName evidence="7">C-type lectin domain-containing protein</fullName>
    </recommendedName>
</protein>
<dbReference type="GO" id="GO:0008083">
    <property type="term" value="F:growth factor activity"/>
    <property type="evidence" value="ECO:0007669"/>
    <property type="project" value="TreeGrafter"/>
</dbReference>